<feature type="domain" description="PEP-utilising enzyme mobile" evidence="1">
    <location>
        <begin position="16"/>
        <end position="86"/>
    </location>
</feature>
<evidence type="ECO:0000313" key="2">
    <source>
        <dbReference type="EMBL" id="SUE36256.1"/>
    </source>
</evidence>
<dbReference type="AlphaFoldDB" id="A0AAJ4ZR42"/>
<dbReference type="GO" id="GO:0016772">
    <property type="term" value="F:transferase activity, transferring phosphorus-containing groups"/>
    <property type="evidence" value="ECO:0007669"/>
    <property type="project" value="InterPro"/>
</dbReference>
<dbReference type="InterPro" id="IPR008279">
    <property type="entry name" value="PEP-util_enz_mobile_dom"/>
</dbReference>
<name>A0AAJ4ZR42_9RALS</name>
<evidence type="ECO:0000259" key="1">
    <source>
        <dbReference type="Pfam" id="PF00391"/>
    </source>
</evidence>
<reference evidence="2 3" key="1">
    <citation type="submission" date="2018-06" db="EMBL/GenBank/DDBJ databases">
        <authorList>
            <consortium name="Pathogen Informatics"/>
            <person name="Doyle S."/>
        </authorList>
    </citation>
    <scope>NUCLEOTIDE SEQUENCE [LARGE SCALE GENOMIC DNA]</scope>
    <source>
        <strain evidence="2 3">NCTC10894</strain>
    </source>
</reference>
<dbReference type="PANTHER" id="PTHR43615:SF1">
    <property type="entry name" value="PPDK_N DOMAIN-CONTAINING PROTEIN"/>
    <property type="match status" value="1"/>
</dbReference>
<dbReference type="PANTHER" id="PTHR43615">
    <property type="entry name" value="PHOSPHOENOLPYRUVATE SYNTHASE-RELATED"/>
    <property type="match status" value="1"/>
</dbReference>
<dbReference type="InterPro" id="IPR051549">
    <property type="entry name" value="PEP_Utilizing_Enz"/>
</dbReference>
<sequence length="96" mass="9923">MEARLVDHAAAGTGLQAGDVLVAPSTDPAWTPLFLKASALVMETGGYLSHGAIVAREFGIPAVVNLPGIRAQLKNGDALRVDGNAGVVFRVEAESR</sequence>
<dbReference type="EMBL" id="UGVE01000002">
    <property type="protein sequence ID" value="SUE36256.1"/>
    <property type="molecule type" value="Genomic_DNA"/>
</dbReference>
<accession>A0AAJ4ZR42</accession>
<dbReference type="RefSeq" id="WP_045219064.1">
    <property type="nucleotide sequence ID" value="NZ_BAAAEC010000011.1"/>
</dbReference>
<dbReference type="Pfam" id="PF00391">
    <property type="entry name" value="PEP-utilizers"/>
    <property type="match status" value="1"/>
</dbReference>
<dbReference type="Gene3D" id="3.50.30.10">
    <property type="entry name" value="Phosphohistidine domain"/>
    <property type="match status" value="1"/>
</dbReference>
<dbReference type="GeneID" id="34793494"/>
<protein>
    <submittedName>
        <fullName evidence="2">Chondramide synthase cmdD</fullName>
    </submittedName>
</protein>
<organism evidence="2 3">
    <name type="scientific">Ralstonia mannitolilytica</name>
    <dbReference type="NCBI Taxonomy" id="105219"/>
    <lineage>
        <taxon>Bacteria</taxon>
        <taxon>Pseudomonadati</taxon>
        <taxon>Pseudomonadota</taxon>
        <taxon>Betaproteobacteria</taxon>
        <taxon>Burkholderiales</taxon>
        <taxon>Burkholderiaceae</taxon>
        <taxon>Ralstonia</taxon>
    </lineage>
</organism>
<dbReference type="KEGG" id="rmn:TK49_19045"/>
<evidence type="ECO:0000313" key="3">
    <source>
        <dbReference type="Proteomes" id="UP000255008"/>
    </source>
</evidence>
<dbReference type="Proteomes" id="UP000255008">
    <property type="component" value="Unassembled WGS sequence"/>
</dbReference>
<proteinExistence type="predicted"/>
<gene>
    <name evidence="2" type="primary">cmdD</name>
    <name evidence="2" type="ORF">NCTC10894_04276</name>
</gene>
<comment type="caution">
    <text evidence="2">The sequence shown here is derived from an EMBL/GenBank/DDBJ whole genome shotgun (WGS) entry which is preliminary data.</text>
</comment>
<dbReference type="InterPro" id="IPR036637">
    <property type="entry name" value="Phosphohistidine_dom_sf"/>
</dbReference>
<dbReference type="SUPFAM" id="SSF52009">
    <property type="entry name" value="Phosphohistidine domain"/>
    <property type="match status" value="1"/>
</dbReference>